<evidence type="ECO:0000313" key="9">
    <source>
        <dbReference type="Proteomes" id="UP000093694"/>
    </source>
</evidence>
<dbReference type="Proteomes" id="UP000093694">
    <property type="component" value="Unassembled WGS sequence"/>
</dbReference>
<dbReference type="EMBL" id="LITQ01000001">
    <property type="protein sequence ID" value="OAA95076.1"/>
    <property type="molecule type" value="Genomic_DNA"/>
</dbReference>
<comment type="subunit">
    <text evidence="2">Heterodimer of SbcC and SbcD.</text>
</comment>
<evidence type="ECO:0000256" key="2">
    <source>
        <dbReference type="ARBA" id="ARBA00011322"/>
    </source>
</evidence>
<name>A0A166UN08_9CLOT</name>
<dbReference type="RefSeq" id="WP_063599956.1">
    <property type="nucleotide sequence ID" value="NZ_LITQ01000001.1"/>
</dbReference>
<dbReference type="GO" id="GO:0016887">
    <property type="term" value="F:ATP hydrolysis activity"/>
    <property type="evidence" value="ECO:0007669"/>
    <property type="project" value="InterPro"/>
</dbReference>
<protein>
    <recommendedName>
        <fullName evidence="3">Nuclease SbcCD subunit C</fullName>
    </recommendedName>
</protein>
<dbReference type="InterPro" id="IPR038729">
    <property type="entry name" value="Rad50/SbcC_AAA"/>
</dbReference>
<evidence type="ECO:0000313" key="7">
    <source>
        <dbReference type="EMBL" id="OBR97576.1"/>
    </source>
</evidence>
<evidence type="ECO:0000256" key="1">
    <source>
        <dbReference type="ARBA" id="ARBA00006930"/>
    </source>
</evidence>
<dbReference type="GO" id="GO:0006302">
    <property type="term" value="P:double-strand break repair"/>
    <property type="evidence" value="ECO:0007669"/>
    <property type="project" value="InterPro"/>
</dbReference>
<dbReference type="PANTHER" id="PTHR32114">
    <property type="entry name" value="ABC TRANSPORTER ABCH.3"/>
    <property type="match status" value="1"/>
</dbReference>
<dbReference type="InterPro" id="IPR027417">
    <property type="entry name" value="P-loop_NTPase"/>
</dbReference>
<dbReference type="PATRIC" id="fig|1705578.3.peg.306"/>
<feature type="coiled-coil region" evidence="4">
    <location>
        <begin position="433"/>
        <end position="484"/>
    </location>
</feature>
<dbReference type="Proteomes" id="UP000077384">
    <property type="component" value="Unassembled WGS sequence"/>
</dbReference>
<evidence type="ECO:0000256" key="3">
    <source>
        <dbReference type="ARBA" id="ARBA00013368"/>
    </source>
</evidence>
<sequence length="1164" mass="133895">MKPIKLKIKGLNSFIESQCIDFGKLTQRGLFGIFGPTGSGKSTILDGMTLALYGETSRKSSNYININCNTLSISFEFQISGRNVKKYRVEREFKRDNKTGSPRSKLAKIVDVTDDEEKILEEGARNVTEKCEDIIGLRLEDFTRTVVLPQGKFNEFLRLEGKDRRNMLERLFNLQEYGYELSEKLSKKIGREKDKANLIEGELKGYENINEKVLEDKKKALCELNKNYDKCQSELVDSQNKFNDGKELWNLQEELKRQVIEQEKLKKNEVYINEIQQKVLLGESAAKVKPYIDEYENTLSKIKSIEKELLILNDTMKSIKNNKDEIESKLENAKNKRNNELPDLKIKEQKAIEAIEEKSALNILLHDKEKLEKNIAILKQDLQANSGTIEKSEVDISRINCQIKDSENKMQALKIPEEYKKKINEGIVILNNIESIAEQKKSTARDIENLKSSIETEEKKSELLAKKNNEKSDLLEDNNKLLNNLIENCPGDQNSLLTLQKNLTDARDKWSKYYEYEGDLRSSTTLIEKLKIELQDKKSEKGNLENEIEEIDKKVKKIEAENLAHTLRKSLAEGEPCPVCGSVHHVVENVIILDSSNLKELKLDLDAKIQKSNKLNNEIVKIDTNIKVQKENIADRQKKIKELGENFKAFPLKDVESKFNNLKKAVDEFNNKKITLENKIKILNQDKNVIEIEYSKSVTRKLENKAQLQKLQENFQKIDHKCAKINSEYELLKQELGICNFKEKNEEILEKEKSRTLLENVIKNLRKDLEIEQRKKESLNEKLMTLQTQLSKNSATFVEKNKNIMEKENSIKDKGCGRKDLENLKREISGNIKKIEYEYEETEKNSKKIEKQYNECSSSIIAAQKNLVSLNERCTDDLVNLRKALSEEKIENMVEAKNNYMSKDKIEELKIKIEQYRNASVKIIGTIENLNTKIGDRSLSEDRWIEIQSTRDKNTETLEKLKKDKIELEREVKNIDEKIGQLTKLLNKKQKLEHELSLLDDLDKLFKGKKFVEFVAQNQLKYISIEADKRLKEITCGNYGLEVDKDGRFIIRDYKNGGAQRDASTLSGGETFVTSLALALALSAQIQLKGSAPLELFFLDEGFGTLDDNLLEVVMDSLEKIHNDRLSIGIISHLESIKDRMPVKLIVAPAEAGMGGSKVKIEIN</sequence>
<reference evidence="6 8" key="1">
    <citation type="journal article" date="2015" name="Biotechnol. Bioeng.">
        <title>Genome sequence and phenotypic characterization of Caulobacter segnis.</title>
        <authorList>
            <person name="Patel S."/>
            <person name="Fletcher B."/>
            <person name="Scott D.C."/>
            <person name="Ely B."/>
        </authorList>
    </citation>
    <scope>NUCLEOTIDE SEQUENCE [LARGE SCALE GENOMIC DNA]</scope>
    <source>
        <strain evidence="6 8">PS02</strain>
    </source>
</reference>
<comment type="similarity">
    <text evidence="1">Belongs to the SMC family. SbcC subfamily.</text>
</comment>
<dbReference type="PANTHER" id="PTHR32114:SF2">
    <property type="entry name" value="ABC TRANSPORTER ABCH.3"/>
    <property type="match status" value="1"/>
</dbReference>
<feature type="coiled-coil region" evidence="4">
    <location>
        <begin position="598"/>
        <end position="789"/>
    </location>
</feature>
<dbReference type="Pfam" id="PF13558">
    <property type="entry name" value="SbcC_Walker_B"/>
    <property type="match status" value="1"/>
</dbReference>
<feature type="coiled-coil region" evidence="4">
    <location>
        <begin position="520"/>
        <end position="561"/>
    </location>
</feature>
<reference evidence="7 9" key="2">
    <citation type="journal article" date="2016" name="Front. Microbiol.">
        <title>Industrial Acetogenic Biocatalysts: A Comparative Metabolic and Genomic Analysis.</title>
        <authorList>
            <person name="Bengelsdorf F."/>
            <person name="Poehlein A."/>
            <person name="Sonja S."/>
            <person name="Erz C."/>
            <person name="Hummel T."/>
            <person name="Hoffmeister S."/>
            <person name="Daniel R."/>
            <person name="Durre P."/>
        </authorList>
    </citation>
    <scope>NUCLEOTIDE SEQUENCE [LARGE SCALE GENOMIC DNA]</scope>
    <source>
        <strain evidence="7 9">PTA-10522</strain>
    </source>
</reference>
<dbReference type="AlphaFoldDB" id="A0A166UN08"/>
<dbReference type="SUPFAM" id="SSF52540">
    <property type="entry name" value="P-loop containing nucleoside triphosphate hydrolases"/>
    <property type="match status" value="1"/>
</dbReference>
<keyword evidence="4" id="KW-0175">Coiled coil</keyword>
<evidence type="ECO:0000256" key="4">
    <source>
        <dbReference type="SAM" id="Coils"/>
    </source>
</evidence>
<accession>A0A166UN08</accession>
<feature type="coiled-coil region" evidence="4">
    <location>
        <begin position="818"/>
        <end position="891"/>
    </location>
</feature>
<dbReference type="EMBL" id="LROR01000022">
    <property type="protein sequence ID" value="OBR97576.1"/>
    <property type="molecule type" value="Genomic_DNA"/>
</dbReference>
<keyword evidence="9" id="KW-1185">Reference proteome</keyword>
<feature type="coiled-coil region" evidence="4">
    <location>
        <begin position="951"/>
        <end position="1002"/>
    </location>
</feature>
<dbReference type="Pfam" id="PF13476">
    <property type="entry name" value="AAA_23"/>
    <property type="match status" value="1"/>
</dbReference>
<dbReference type="Gene3D" id="3.40.50.300">
    <property type="entry name" value="P-loop containing nucleotide triphosphate hydrolases"/>
    <property type="match status" value="2"/>
</dbReference>
<evidence type="ECO:0000313" key="8">
    <source>
        <dbReference type="Proteomes" id="UP000077384"/>
    </source>
</evidence>
<comment type="caution">
    <text evidence="6">The sequence shown here is derived from an EMBL/GenBank/DDBJ whole genome shotgun (WGS) entry which is preliminary data.</text>
</comment>
<organism evidence="6 8">
    <name type="scientific">Clostridium coskatii</name>
    <dbReference type="NCBI Taxonomy" id="1705578"/>
    <lineage>
        <taxon>Bacteria</taxon>
        <taxon>Bacillati</taxon>
        <taxon>Bacillota</taxon>
        <taxon>Clostridia</taxon>
        <taxon>Eubacteriales</taxon>
        <taxon>Clostridiaceae</taxon>
        <taxon>Clostridium</taxon>
    </lineage>
</organism>
<proteinExistence type="inferred from homology"/>
<gene>
    <name evidence="6" type="primary">sbcC</name>
    <name evidence="7" type="ORF">CLCOS_02910</name>
    <name evidence="6" type="ORF">WX73_01485</name>
</gene>
<feature type="domain" description="Rad50/SbcC-type AAA" evidence="5">
    <location>
        <begin position="5"/>
        <end position="232"/>
    </location>
</feature>
<evidence type="ECO:0000313" key="6">
    <source>
        <dbReference type="EMBL" id="OAA95076.1"/>
    </source>
</evidence>
<evidence type="ECO:0000259" key="5">
    <source>
        <dbReference type="Pfam" id="PF13476"/>
    </source>
</evidence>
<feature type="coiled-coil region" evidence="4">
    <location>
        <begin position="302"/>
        <end position="409"/>
    </location>
</feature>